<feature type="region of interest" description="Disordered" evidence="1">
    <location>
        <begin position="232"/>
        <end position="281"/>
    </location>
</feature>
<sequence>MRRMTFRTCLCTMGALCVINLPGKIHAASKQQLLVDRAALAVQSIFVESAGHERAGRYLRSARAVMICPSLFRMSIVFGGSGGGCVLLARDAQGSWSDPAFYTLSNASFGFQLGVESSQMMFFIMSDRGLQALLDSQFKFEAGASASFANVGSGIQSGSAGARNTDILALQKSSGLYAGASLGGTKLTSDSSANRAYYGQLVGPESIVISMRVNNSGADPLRRALMQYSNANASPTKAGRHPSSDPDAENPAGSDDIGTSSTTYRGKNKNDIQVQSLPARR</sequence>
<feature type="domain" description="Ysc84 actin-binding" evidence="3">
    <location>
        <begin position="106"/>
        <end position="227"/>
    </location>
</feature>
<feature type="chain" id="PRO_5046120936" evidence="2">
    <location>
        <begin position="28"/>
        <end position="281"/>
    </location>
</feature>
<name>A0ABU7U7A1_9PROT</name>
<dbReference type="Proteomes" id="UP001312908">
    <property type="component" value="Unassembled WGS sequence"/>
</dbReference>
<feature type="signal peptide" evidence="2">
    <location>
        <begin position="1"/>
        <end position="27"/>
    </location>
</feature>
<protein>
    <submittedName>
        <fullName evidence="4">Ysc84 domain-containing protein</fullName>
    </submittedName>
</protein>
<dbReference type="PANTHER" id="PTHR15629:SF2">
    <property type="entry name" value="SH3 DOMAIN-CONTAINING YSC84-LIKE PROTEIN 1"/>
    <property type="match status" value="1"/>
</dbReference>
<reference evidence="4 5" key="1">
    <citation type="submission" date="2023-10" db="EMBL/GenBank/DDBJ databases">
        <title>Sorlinia euscelidii gen. nov., sp. nov., an acetic acid bacteria isolated from the gut of Euscelidius variegatus emitter.</title>
        <authorList>
            <person name="Michoud G."/>
            <person name="Marasco R."/>
            <person name="Seferji K."/>
            <person name="Gonella E."/>
            <person name="Garuglieri E."/>
            <person name="Alma A."/>
            <person name="Mapelli F."/>
            <person name="Borin S."/>
            <person name="Daffonchio D."/>
            <person name="Crotti E."/>
        </authorList>
    </citation>
    <scope>NUCLEOTIDE SEQUENCE [LARGE SCALE GENOMIC DNA]</scope>
    <source>
        <strain evidence="4 5">EV16P</strain>
    </source>
</reference>
<proteinExistence type="predicted"/>
<accession>A0ABU7U7A1</accession>
<keyword evidence="5" id="KW-1185">Reference proteome</keyword>
<gene>
    <name evidence="4" type="ORF">DOFOFD_10780</name>
</gene>
<evidence type="ECO:0000256" key="1">
    <source>
        <dbReference type="SAM" id="MobiDB-lite"/>
    </source>
</evidence>
<comment type="caution">
    <text evidence="4">The sequence shown here is derived from an EMBL/GenBank/DDBJ whole genome shotgun (WGS) entry which is preliminary data.</text>
</comment>
<evidence type="ECO:0000259" key="3">
    <source>
        <dbReference type="Pfam" id="PF04366"/>
    </source>
</evidence>
<dbReference type="InterPro" id="IPR051702">
    <property type="entry name" value="SH3_domain_YSC84-like"/>
</dbReference>
<evidence type="ECO:0000313" key="4">
    <source>
        <dbReference type="EMBL" id="MEE8659490.1"/>
    </source>
</evidence>
<keyword evidence="2" id="KW-0732">Signal</keyword>
<feature type="compositionally biased region" description="Polar residues" evidence="1">
    <location>
        <begin position="257"/>
        <end position="281"/>
    </location>
</feature>
<organism evidence="4 5">
    <name type="scientific">Sorlinia euscelidii</name>
    <dbReference type="NCBI Taxonomy" id="3081148"/>
    <lineage>
        <taxon>Bacteria</taxon>
        <taxon>Pseudomonadati</taxon>
        <taxon>Pseudomonadota</taxon>
        <taxon>Alphaproteobacteria</taxon>
        <taxon>Acetobacterales</taxon>
        <taxon>Acetobacteraceae</taxon>
        <taxon>Sorlinia</taxon>
    </lineage>
</organism>
<dbReference type="EMBL" id="JAWJZY010000005">
    <property type="protein sequence ID" value="MEE8659490.1"/>
    <property type="molecule type" value="Genomic_DNA"/>
</dbReference>
<dbReference type="InterPro" id="IPR007461">
    <property type="entry name" value="Ysc84_actin-binding"/>
</dbReference>
<dbReference type="CDD" id="cd11524">
    <property type="entry name" value="SYLF"/>
    <property type="match status" value="1"/>
</dbReference>
<dbReference type="Pfam" id="PF04366">
    <property type="entry name" value="Ysc84"/>
    <property type="match status" value="1"/>
</dbReference>
<evidence type="ECO:0000313" key="5">
    <source>
        <dbReference type="Proteomes" id="UP001312908"/>
    </source>
</evidence>
<dbReference type="PANTHER" id="PTHR15629">
    <property type="entry name" value="SH3YL1 PROTEIN"/>
    <property type="match status" value="1"/>
</dbReference>
<dbReference type="RefSeq" id="WP_394820296.1">
    <property type="nucleotide sequence ID" value="NZ_JAWJZY010000005.1"/>
</dbReference>
<evidence type="ECO:0000256" key="2">
    <source>
        <dbReference type="SAM" id="SignalP"/>
    </source>
</evidence>